<evidence type="ECO:0000313" key="23">
    <source>
        <dbReference type="Proteomes" id="UP000283325"/>
    </source>
</evidence>
<evidence type="ECO:0000313" key="2">
    <source>
        <dbReference type="EMBL" id="RGI81274.1"/>
    </source>
</evidence>
<evidence type="ECO:0000313" key="28">
    <source>
        <dbReference type="Proteomes" id="UP000284883"/>
    </source>
</evidence>
<evidence type="ECO:0000313" key="9">
    <source>
        <dbReference type="EMBL" id="RGT06310.1"/>
    </source>
</evidence>
<evidence type="ECO:0000313" key="25">
    <source>
        <dbReference type="Proteomes" id="UP000283652"/>
    </source>
</evidence>
<dbReference type="Proteomes" id="UP000283630">
    <property type="component" value="Unassembled WGS sequence"/>
</dbReference>
<dbReference type="Proteomes" id="UP000285642">
    <property type="component" value="Unassembled WGS sequence"/>
</dbReference>
<evidence type="ECO:0000313" key="13">
    <source>
        <dbReference type="EMBL" id="RHF75952.1"/>
    </source>
</evidence>
<evidence type="ECO:0000313" key="16">
    <source>
        <dbReference type="EMBL" id="RHN12745.1"/>
    </source>
</evidence>
<dbReference type="EMBL" id="JABAFX010000033">
    <property type="protein sequence ID" value="NME58020.1"/>
    <property type="molecule type" value="Genomic_DNA"/>
</dbReference>
<evidence type="ECO:0000313" key="8">
    <source>
        <dbReference type="EMBL" id="RGS69255.1"/>
    </source>
</evidence>
<evidence type="ECO:0000313" key="24">
    <source>
        <dbReference type="Proteomes" id="UP000283630"/>
    </source>
</evidence>
<evidence type="ECO:0000313" key="17">
    <source>
        <dbReference type="EMBL" id="VUX20895.1"/>
    </source>
</evidence>
<keyword evidence="20" id="KW-1185">Reference proteome</keyword>
<dbReference type="RefSeq" id="WP_005332133.1">
    <property type="nucleotide sequence ID" value="NZ_AP031430.1"/>
</dbReference>
<dbReference type="Proteomes" id="UP000285981">
    <property type="component" value="Unassembled WGS sequence"/>
</dbReference>
<protein>
    <recommendedName>
        <fullName evidence="35">Ribosomal-protein-alanine N-acetyltransferase</fullName>
    </recommendedName>
</protein>
<evidence type="ECO:0000313" key="34">
    <source>
        <dbReference type="Proteomes" id="UP000580130"/>
    </source>
</evidence>
<evidence type="ECO:0000313" key="33">
    <source>
        <dbReference type="Proteomes" id="UP000358366"/>
    </source>
</evidence>
<evidence type="ECO:0000313" key="6">
    <source>
        <dbReference type="EMBL" id="RGO46563.1"/>
    </source>
</evidence>
<dbReference type="Proteomes" id="UP000260664">
    <property type="component" value="Unassembled WGS sequence"/>
</dbReference>
<dbReference type="GeneID" id="92863287"/>
<dbReference type="EMBL" id="QSRA01000007">
    <property type="protein sequence ID" value="RGK84431.1"/>
    <property type="molecule type" value="Genomic_DNA"/>
</dbReference>
<dbReference type="EMBL" id="QRPD01000004">
    <property type="protein sequence ID" value="RHL88766.1"/>
    <property type="molecule type" value="Genomic_DNA"/>
</dbReference>
<dbReference type="EMBL" id="QRNS01000032">
    <property type="protein sequence ID" value="RHK60489.1"/>
    <property type="molecule type" value="Genomic_DNA"/>
</dbReference>
<evidence type="ECO:0000313" key="18">
    <source>
        <dbReference type="Proteomes" id="UP000260664"/>
    </source>
</evidence>
<evidence type="ECO:0000313" key="32">
    <source>
        <dbReference type="Proteomes" id="UP000285981"/>
    </source>
</evidence>
<evidence type="ECO:0000313" key="21">
    <source>
        <dbReference type="Proteomes" id="UP000261208"/>
    </source>
</evidence>
<organism evidence="6 20">
    <name type="scientific">Dorea formicigenerans</name>
    <dbReference type="NCBI Taxonomy" id="39486"/>
    <lineage>
        <taxon>Bacteria</taxon>
        <taxon>Bacillati</taxon>
        <taxon>Bacillota</taxon>
        <taxon>Clostridia</taxon>
        <taxon>Lachnospirales</taxon>
        <taxon>Lachnospiraceae</taxon>
        <taxon>Dorea</taxon>
    </lineage>
</organism>
<dbReference type="EMBL" id="CABHNI010000054">
    <property type="protein sequence ID" value="VUX20895.1"/>
    <property type="molecule type" value="Genomic_DNA"/>
</dbReference>
<dbReference type="Proteomes" id="UP000284742">
    <property type="component" value="Unassembled WGS sequence"/>
</dbReference>
<dbReference type="EMBL" id="QRHN01000028">
    <property type="protein sequence ID" value="RHF75952.1"/>
    <property type="molecule type" value="Genomic_DNA"/>
</dbReference>
<evidence type="ECO:0000313" key="15">
    <source>
        <dbReference type="EMBL" id="RHL88766.1"/>
    </source>
</evidence>
<evidence type="ECO:0008006" key="35">
    <source>
        <dbReference type="Google" id="ProtNLM"/>
    </source>
</evidence>
<dbReference type="Proteomes" id="UP000284152">
    <property type="component" value="Unassembled WGS sequence"/>
</dbReference>
<evidence type="ECO:0000313" key="5">
    <source>
        <dbReference type="EMBL" id="RGN87806.1"/>
    </source>
</evidence>
<evidence type="ECO:0000313" key="26">
    <source>
        <dbReference type="Proteomes" id="UP000284152"/>
    </source>
</evidence>
<dbReference type="EMBL" id="QSGQ01000017">
    <property type="protein sequence ID" value="RHB34363.1"/>
    <property type="molecule type" value="Genomic_DNA"/>
</dbReference>
<sequence>MRQYHTTVKETKEIDKIICNRCGRSIPVIQGVPREDVLEVSKRWGYFSEKDNRLDEFDLCEQCYDEIISEFKIKI</sequence>
<evidence type="ECO:0000313" key="3">
    <source>
        <dbReference type="EMBL" id="RGK43734.1"/>
    </source>
</evidence>
<evidence type="ECO:0000313" key="7">
    <source>
        <dbReference type="EMBL" id="RGR53634.1"/>
    </source>
</evidence>
<name>A0A3E5GPU9_9FIRM</name>
<dbReference type="EMBL" id="QSHK01000002">
    <property type="protein sequence ID" value="RHC09442.1"/>
    <property type="molecule type" value="Genomic_DNA"/>
</dbReference>
<dbReference type="Proteomes" id="UP000261055">
    <property type="component" value="Unassembled WGS sequence"/>
</dbReference>
<evidence type="ECO:0000313" key="19">
    <source>
        <dbReference type="Proteomes" id="UP000260841"/>
    </source>
</evidence>
<dbReference type="EMBL" id="QRWH01000026">
    <property type="protein sequence ID" value="RGT06310.1"/>
    <property type="molecule type" value="Genomic_DNA"/>
</dbReference>
<dbReference type="Proteomes" id="UP000358366">
    <property type="component" value="Unassembled WGS sequence"/>
</dbReference>
<accession>A0A3E5GPU9</accession>
<dbReference type="EMBL" id="QRVU01000060">
    <property type="protein sequence ID" value="RGS69255.1"/>
    <property type="molecule type" value="Genomic_DNA"/>
</dbReference>
<dbReference type="AlphaFoldDB" id="A0A3E5GPU9"/>
<dbReference type="Proteomes" id="UP000261324">
    <property type="component" value="Unassembled WGS sequence"/>
</dbReference>
<evidence type="ECO:0000313" key="10">
    <source>
        <dbReference type="EMBL" id="RHA72292.1"/>
    </source>
</evidence>
<dbReference type="Proteomes" id="UP000261208">
    <property type="component" value="Unassembled WGS sequence"/>
</dbReference>
<dbReference type="EMBL" id="QSOI01000023">
    <property type="protein sequence ID" value="RGI81274.1"/>
    <property type="molecule type" value="Genomic_DNA"/>
</dbReference>
<dbReference type="Proteomes" id="UP000283652">
    <property type="component" value="Unassembled WGS sequence"/>
</dbReference>
<evidence type="ECO:0000313" key="30">
    <source>
        <dbReference type="Proteomes" id="UP000285652"/>
    </source>
</evidence>
<evidence type="ECO:0000313" key="1">
    <source>
        <dbReference type="EMBL" id="NME58020.1"/>
    </source>
</evidence>
<dbReference type="EMBL" id="QSQQ01000027">
    <property type="protein sequence ID" value="RGK43734.1"/>
    <property type="molecule type" value="Genomic_DNA"/>
</dbReference>
<dbReference type="EMBL" id="QSFS01000002">
    <property type="protein sequence ID" value="RHA72292.1"/>
    <property type="molecule type" value="Genomic_DNA"/>
</dbReference>
<dbReference type="EMBL" id="QRUK01000051">
    <property type="protein sequence ID" value="RGR53634.1"/>
    <property type="molecule type" value="Genomic_DNA"/>
</dbReference>
<dbReference type="EMBL" id="QSVB01000023">
    <property type="protein sequence ID" value="RGN87806.1"/>
    <property type="molecule type" value="Genomic_DNA"/>
</dbReference>
<evidence type="ECO:0000313" key="20">
    <source>
        <dbReference type="Proteomes" id="UP000261055"/>
    </source>
</evidence>
<evidence type="ECO:0000313" key="22">
    <source>
        <dbReference type="Proteomes" id="UP000261324"/>
    </source>
</evidence>
<evidence type="ECO:0000313" key="27">
    <source>
        <dbReference type="Proteomes" id="UP000284742"/>
    </source>
</evidence>
<evidence type="ECO:0000313" key="12">
    <source>
        <dbReference type="EMBL" id="RHC09442.1"/>
    </source>
</evidence>
<dbReference type="Proteomes" id="UP000284883">
    <property type="component" value="Unassembled WGS sequence"/>
</dbReference>
<dbReference type="Proteomes" id="UP000580130">
    <property type="component" value="Unassembled WGS sequence"/>
</dbReference>
<proteinExistence type="predicted"/>
<evidence type="ECO:0000313" key="11">
    <source>
        <dbReference type="EMBL" id="RHB34363.1"/>
    </source>
</evidence>
<reference evidence="1 34" key="3">
    <citation type="submission" date="2020-04" db="EMBL/GenBank/DDBJ databases">
        <authorList>
            <person name="Hitch T.C.A."/>
            <person name="Wylensek D."/>
            <person name="Clavel T."/>
        </authorList>
    </citation>
    <scope>NUCLEOTIDE SEQUENCE [LARGE SCALE GENOMIC DNA]</scope>
    <source>
        <strain evidence="1 34">BSM-383-APC-5F</strain>
    </source>
</reference>
<gene>
    <name evidence="17" type="ORF">DFSSTS7063_02861</name>
    <name evidence="14" type="ORF">DW054_14395</name>
    <name evidence="13" type="ORF">DW658_14510</name>
    <name evidence="12" type="ORF">DW860_03610</name>
    <name evidence="11" type="ORF">DW885_14860</name>
    <name evidence="10" type="ORF">DW924_03045</name>
    <name evidence="9" type="ORF">DWX53_15905</name>
    <name evidence="8" type="ORF">DWX78_11405</name>
    <name evidence="7" type="ORF">DWY33_15515</name>
    <name evidence="16" type="ORF">DWZ24_15765</name>
    <name evidence="15" type="ORF">DWZ98_07025</name>
    <name evidence="6" type="ORF">DXB12_16055</name>
    <name evidence="5" type="ORF">DXB36_14835</name>
    <name evidence="4" type="ORF">DXC93_07170</name>
    <name evidence="3" type="ORF">DXD10_15230</name>
    <name evidence="2" type="ORF">DXD84_13425</name>
    <name evidence="1" type="ORF">HF855_11535</name>
</gene>
<reference evidence="18 19" key="1">
    <citation type="submission" date="2018-08" db="EMBL/GenBank/DDBJ databases">
        <title>A genome reference for cultivated species of the human gut microbiota.</title>
        <authorList>
            <person name="Zou Y."/>
            <person name="Xue W."/>
            <person name="Luo G."/>
        </authorList>
    </citation>
    <scope>NUCLEOTIDE SEQUENCE [LARGE SCALE GENOMIC DNA]</scope>
    <source>
        <strain evidence="9 24">AF19-4AC</strain>
        <strain evidence="8 32">AF21-25</strain>
        <strain evidence="7 25">AF25-11</strain>
        <strain evidence="16 30">AF31-13BH</strain>
        <strain evidence="15 23">AF36-1BH</strain>
        <strain evidence="14 26">AF42-21</strain>
        <strain evidence="13 31">AM23-7AC</strain>
        <strain evidence="12 27">AM37-5</strain>
        <strain evidence="11 28">AM40-15AC</strain>
        <strain evidence="10 29">AM42-8</strain>
        <strain evidence="6 20">OM02-12</strain>
        <strain evidence="5 19">OM03-2</strain>
        <strain evidence="4 22">TF09-3</strain>
        <strain evidence="3 21">TF11-11</strain>
        <strain evidence="2 18">TM09-19AC</strain>
    </source>
</reference>
<evidence type="ECO:0000313" key="29">
    <source>
        <dbReference type="Proteomes" id="UP000285642"/>
    </source>
</evidence>
<dbReference type="Proteomes" id="UP000260841">
    <property type="component" value="Unassembled WGS sequence"/>
</dbReference>
<dbReference type="EMBL" id="QSVQ01000031">
    <property type="protein sequence ID" value="RGO46563.1"/>
    <property type="molecule type" value="Genomic_DNA"/>
</dbReference>
<evidence type="ECO:0000313" key="14">
    <source>
        <dbReference type="EMBL" id="RHK60489.1"/>
    </source>
</evidence>
<dbReference type="EMBL" id="QRQQ01000023">
    <property type="protein sequence ID" value="RHN12745.1"/>
    <property type="molecule type" value="Genomic_DNA"/>
</dbReference>
<evidence type="ECO:0000313" key="31">
    <source>
        <dbReference type="Proteomes" id="UP000285666"/>
    </source>
</evidence>
<dbReference type="Proteomes" id="UP000285666">
    <property type="component" value="Unassembled WGS sequence"/>
</dbReference>
<dbReference type="Proteomes" id="UP000283325">
    <property type="component" value="Unassembled WGS sequence"/>
</dbReference>
<evidence type="ECO:0000313" key="4">
    <source>
        <dbReference type="EMBL" id="RGK84431.1"/>
    </source>
</evidence>
<dbReference type="Proteomes" id="UP000285652">
    <property type="component" value="Unassembled WGS sequence"/>
</dbReference>
<reference evidence="17 33" key="2">
    <citation type="submission" date="2019-07" db="EMBL/GenBank/DDBJ databases">
        <authorList>
            <person name="Hibberd C M."/>
            <person name="Gehrig L. J."/>
            <person name="Chang H.-W."/>
            <person name="Venkatesh S."/>
        </authorList>
    </citation>
    <scope>NUCLEOTIDE SEQUENCE [LARGE SCALE GENOMIC DNA]</scope>
    <source>
        <strain evidence="17">Dorea_formicigenerans_SSTS_Bg7063</strain>
    </source>
</reference>